<organism evidence="2 3">
    <name type="scientific">Bondarzewia mesenterica</name>
    <dbReference type="NCBI Taxonomy" id="1095465"/>
    <lineage>
        <taxon>Eukaryota</taxon>
        <taxon>Fungi</taxon>
        <taxon>Dikarya</taxon>
        <taxon>Basidiomycota</taxon>
        <taxon>Agaricomycotina</taxon>
        <taxon>Agaricomycetes</taxon>
        <taxon>Russulales</taxon>
        <taxon>Bondarzewiaceae</taxon>
        <taxon>Bondarzewia</taxon>
    </lineage>
</organism>
<accession>A0A4S4LTT9</accession>
<dbReference type="Proteomes" id="UP000310158">
    <property type="component" value="Unassembled WGS sequence"/>
</dbReference>
<name>A0A4S4LTT9_9AGAM</name>
<evidence type="ECO:0000313" key="3">
    <source>
        <dbReference type="Proteomes" id="UP000310158"/>
    </source>
</evidence>
<dbReference type="AlphaFoldDB" id="A0A4S4LTT9"/>
<feature type="compositionally biased region" description="Polar residues" evidence="1">
    <location>
        <begin position="81"/>
        <end position="96"/>
    </location>
</feature>
<keyword evidence="3" id="KW-1185">Reference proteome</keyword>
<feature type="region of interest" description="Disordered" evidence="1">
    <location>
        <begin position="77"/>
        <end position="107"/>
    </location>
</feature>
<reference evidence="2 3" key="1">
    <citation type="submission" date="2019-02" db="EMBL/GenBank/DDBJ databases">
        <title>Genome sequencing of the rare red list fungi Bondarzewia mesenterica.</title>
        <authorList>
            <person name="Buettner E."/>
            <person name="Kellner H."/>
        </authorList>
    </citation>
    <scope>NUCLEOTIDE SEQUENCE [LARGE SCALE GENOMIC DNA]</scope>
    <source>
        <strain evidence="2 3">DSM 108281</strain>
    </source>
</reference>
<gene>
    <name evidence="2" type="ORF">EW146_g5352</name>
</gene>
<proteinExistence type="predicted"/>
<protein>
    <submittedName>
        <fullName evidence="2">Uncharacterized protein</fullName>
    </submittedName>
</protein>
<dbReference type="EMBL" id="SGPL01000232">
    <property type="protein sequence ID" value="THH15061.1"/>
    <property type="molecule type" value="Genomic_DNA"/>
</dbReference>
<evidence type="ECO:0000313" key="2">
    <source>
        <dbReference type="EMBL" id="THH15061.1"/>
    </source>
</evidence>
<evidence type="ECO:0000256" key="1">
    <source>
        <dbReference type="SAM" id="MobiDB-lite"/>
    </source>
</evidence>
<sequence>MPLLGEELAYAGIRCAALSLPLLLPSFSPNFTLIRPFPTPLFKSSHSAPASSSPHTTLSTSVLPTVSSLSPIKDKEIDVVSPSQPNTPPSSASTSQEHVETALSKDHEHSRNWLSEVDIEGVQHCAMQLLIFHEAFVDQLRAVFIPIVEEEFMHCEHAG</sequence>
<feature type="compositionally biased region" description="Basic and acidic residues" evidence="1">
    <location>
        <begin position="97"/>
        <end position="107"/>
    </location>
</feature>
<comment type="caution">
    <text evidence="2">The sequence shown here is derived from an EMBL/GenBank/DDBJ whole genome shotgun (WGS) entry which is preliminary data.</text>
</comment>